<evidence type="ECO:0000313" key="9">
    <source>
        <dbReference type="Proteomes" id="UP000308489"/>
    </source>
</evidence>
<proteinExistence type="inferred from homology"/>
<name>A0A4U9RTS0_HATHI</name>
<feature type="transmembrane region" description="Helical" evidence="6">
    <location>
        <begin position="74"/>
        <end position="92"/>
    </location>
</feature>
<evidence type="ECO:0000256" key="6">
    <source>
        <dbReference type="SAM" id="Phobius"/>
    </source>
</evidence>
<feature type="transmembrane region" description="Helical" evidence="6">
    <location>
        <begin position="121"/>
        <end position="137"/>
    </location>
</feature>
<evidence type="ECO:0000313" key="8">
    <source>
        <dbReference type="EMBL" id="VTQ94383.1"/>
    </source>
</evidence>
<keyword evidence="4 6" id="KW-1133">Transmembrane helix</keyword>
<dbReference type="PANTHER" id="PTHR22911">
    <property type="entry name" value="ACYL-MALONYL CONDENSING ENZYME-RELATED"/>
    <property type="match status" value="1"/>
</dbReference>
<dbReference type="EMBL" id="LR590481">
    <property type="protein sequence ID" value="VTQ94383.1"/>
    <property type="molecule type" value="Genomic_DNA"/>
</dbReference>
<feature type="transmembrane region" description="Helical" evidence="6">
    <location>
        <begin position="33"/>
        <end position="53"/>
    </location>
</feature>
<dbReference type="PANTHER" id="PTHR22911:SF6">
    <property type="entry name" value="SOLUTE CARRIER FAMILY 35 MEMBER G1"/>
    <property type="match status" value="1"/>
</dbReference>
<feature type="transmembrane region" description="Helical" evidence="6">
    <location>
        <begin position="7"/>
        <end position="27"/>
    </location>
</feature>
<comment type="subcellular location">
    <subcellularLocation>
        <location evidence="1">Membrane</location>
        <topology evidence="1">Multi-pass membrane protein</topology>
    </subcellularLocation>
</comment>
<evidence type="ECO:0000256" key="3">
    <source>
        <dbReference type="ARBA" id="ARBA00022692"/>
    </source>
</evidence>
<evidence type="ECO:0000256" key="2">
    <source>
        <dbReference type="ARBA" id="ARBA00007362"/>
    </source>
</evidence>
<keyword evidence="5 6" id="KW-0472">Membrane</keyword>
<feature type="transmembrane region" description="Helical" evidence="6">
    <location>
        <begin position="203"/>
        <end position="224"/>
    </location>
</feature>
<feature type="domain" description="EamA" evidence="7">
    <location>
        <begin position="6"/>
        <end position="137"/>
    </location>
</feature>
<gene>
    <name evidence="8" type="ORF">NCTC503_02313</name>
</gene>
<feature type="transmembrane region" description="Helical" evidence="6">
    <location>
        <begin position="143"/>
        <end position="165"/>
    </location>
</feature>
<evidence type="ECO:0000256" key="5">
    <source>
        <dbReference type="ARBA" id="ARBA00023136"/>
    </source>
</evidence>
<keyword evidence="3 6" id="KW-0812">Transmembrane</keyword>
<dbReference type="AlphaFoldDB" id="A0A4U9RTS0"/>
<reference evidence="8 9" key="1">
    <citation type="submission" date="2019-05" db="EMBL/GenBank/DDBJ databases">
        <authorList>
            <consortium name="Pathogen Informatics"/>
        </authorList>
    </citation>
    <scope>NUCLEOTIDE SEQUENCE [LARGE SCALE GENOMIC DNA]</scope>
    <source>
        <strain evidence="8 9">NCTC503</strain>
    </source>
</reference>
<evidence type="ECO:0000256" key="1">
    <source>
        <dbReference type="ARBA" id="ARBA00004141"/>
    </source>
</evidence>
<dbReference type="Pfam" id="PF00892">
    <property type="entry name" value="EamA"/>
    <property type="match status" value="2"/>
</dbReference>
<protein>
    <submittedName>
        <fullName evidence="8">Transporter</fullName>
    </submittedName>
</protein>
<organism evidence="8 9">
    <name type="scientific">Hathewaya histolytica</name>
    <name type="common">Clostridium histolyticum</name>
    <dbReference type="NCBI Taxonomy" id="1498"/>
    <lineage>
        <taxon>Bacteria</taxon>
        <taxon>Bacillati</taxon>
        <taxon>Bacillota</taxon>
        <taxon>Clostridia</taxon>
        <taxon>Eubacteriales</taxon>
        <taxon>Clostridiaceae</taxon>
        <taxon>Hathewaya</taxon>
    </lineage>
</organism>
<dbReference type="InterPro" id="IPR000620">
    <property type="entry name" value="EamA_dom"/>
</dbReference>
<dbReference type="GO" id="GO:0016020">
    <property type="term" value="C:membrane"/>
    <property type="evidence" value="ECO:0007669"/>
    <property type="project" value="UniProtKB-SubCell"/>
</dbReference>
<sequence length="292" mass="32612">MESKSKGIIFMLMSAFLYALMNVFIKWGNDIPLFQRMFFTNIVTFIIAFTFAIKNGTTLLGEKKNQKFLFMRSVLGLGAMVTNFYAISKLMIADSSMLNKLSPFFVTIFAYIFLKEKLSKIQLPILALVFIGALLVIKPKFSMGMIPALSGFISAVLSGAAYTYLRFLGDKEDPSTIVVHFSLISMIGTLPGMFLNFKIPDTRMSFILICIGLCYGFAQVSMTLAYKYAPAAEVSIYNYINIIFASILGFCIFREVPDVYSIIGGVIIISAAIILYLYDKKCSSGILKEREV</sequence>
<feature type="transmembrane region" description="Helical" evidence="6">
    <location>
        <begin position="236"/>
        <end position="253"/>
    </location>
</feature>
<dbReference type="RefSeq" id="WP_138210852.1">
    <property type="nucleotide sequence ID" value="NZ_CBCRUQ010000002.1"/>
</dbReference>
<feature type="domain" description="EamA" evidence="7">
    <location>
        <begin position="148"/>
        <end position="276"/>
    </location>
</feature>
<feature type="transmembrane region" description="Helical" evidence="6">
    <location>
        <begin position="177"/>
        <end position="197"/>
    </location>
</feature>
<dbReference type="InterPro" id="IPR037185">
    <property type="entry name" value="EmrE-like"/>
</dbReference>
<keyword evidence="9" id="KW-1185">Reference proteome</keyword>
<dbReference type="SUPFAM" id="SSF103481">
    <property type="entry name" value="Multidrug resistance efflux transporter EmrE"/>
    <property type="match status" value="2"/>
</dbReference>
<comment type="similarity">
    <text evidence="2">Belongs to the EamA transporter family.</text>
</comment>
<dbReference type="Proteomes" id="UP000308489">
    <property type="component" value="Chromosome 1"/>
</dbReference>
<dbReference type="OrthoDB" id="5148831at2"/>
<dbReference type="KEGG" id="hhw:NCTC503_02313"/>
<evidence type="ECO:0000256" key="4">
    <source>
        <dbReference type="ARBA" id="ARBA00022989"/>
    </source>
</evidence>
<feature type="transmembrane region" description="Helical" evidence="6">
    <location>
        <begin position="259"/>
        <end position="278"/>
    </location>
</feature>
<evidence type="ECO:0000259" key="7">
    <source>
        <dbReference type="Pfam" id="PF00892"/>
    </source>
</evidence>
<accession>A0A4U9RTS0</accession>